<dbReference type="InterPro" id="IPR012906">
    <property type="entry name" value="PaaX-like_N"/>
</dbReference>
<dbReference type="InterPro" id="IPR011965">
    <property type="entry name" value="PaaX_trns_reg"/>
</dbReference>
<feature type="domain" description="Transcriptional repressor PaaX-like central Cas2-like" evidence="3">
    <location>
        <begin position="100"/>
        <end position="168"/>
    </location>
</feature>
<evidence type="ECO:0000259" key="3">
    <source>
        <dbReference type="Pfam" id="PF20803"/>
    </source>
</evidence>
<dbReference type="InterPro" id="IPR013225">
    <property type="entry name" value="PaaX_C"/>
</dbReference>
<feature type="domain" description="Transcriptional repressor PaaX-like N-terminal" evidence="1">
    <location>
        <begin position="10"/>
        <end position="76"/>
    </location>
</feature>
<name>A0A938YET6_9ACTN</name>
<dbReference type="PANTHER" id="PTHR30319">
    <property type="entry name" value="PHENYLACETIC ACID REGULATOR-RELATED TRANSCRIPTIONAL REPRESSOR"/>
    <property type="match status" value="1"/>
</dbReference>
<organism evidence="4 5">
    <name type="scientific">Nakamurella flavida</name>
    <dbReference type="NCBI Taxonomy" id="363630"/>
    <lineage>
        <taxon>Bacteria</taxon>
        <taxon>Bacillati</taxon>
        <taxon>Actinomycetota</taxon>
        <taxon>Actinomycetes</taxon>
        <taxon>Nakamurellales</taxon>
        <taxon>Nakamurellaceae</taxon>
        <taxon>Nakamurella</taxon>
    </lineage>
</organism>
<accession>A0A938YET6</accession>
<dbReference type="Gene3D" id="1.10.10.10">
    <property type="entry name" value="Winged helix-like DNA-binding domain superfamily/Winged helix DNA-binding domain"/>
    <property type="match status" value="1"/>
</dbReference>
<dbReference type="EMBL" id="JAERWL010000007">
    <property type="protein sequence ID" value="MBM9476361.1"/>
    <property type="molecule type" value="Genomic_DNA"/>
</dbReference>
<dbReference type="Pfam" id="PF20803">
    <property type="entry name" value="PaaX_M"/>
    <property type="match status" value="1"/>
</dbReference>
<dbReference type="GO" id="GO:0006351">
    <property type="term" value="P:DNA-templated transcription"/>
    <property type="evidence" value="ECO:0007669"/>
    <property type="project" value="InterPro"/>
</dbReference>
<sequence length="279" mass="29864">MTAPGRRTPGSLIETFAGLHLRRLGGWIAVADLIAVLAPAGVGGPAVRQALVRIKARGLLAAQSRGGVAGYLLTGAGAADLARGDGRIFRYGAFDADVSAGWVLAVFSVPETDRAARHRLRAELTWLGFGTVGPGVWVAPANLAAPAREQLRDADLDRFVTWFTGHGPDPAPVAQWWDLAGLAAMYRDFLGDWETGGRVDPDSPAVRPATDGRVFADHLHLVDHWRQFPRLDPGLPIGLLPADWPGAAAWRVFSSLHTRWSTPATRYVDTVVRPTPPAG</sequence>
<dbReference type="Pfam" id="PF07848">
    <property type="entry name" value="PaaX"/>
    <property type="match status" value="1"/>
</dbReference>
<evidence type="ECO:0000313" key="5">
    <source>
        <dbReference type="Proteomes" id="UP000663801"/>
    </source>
</evidence>
<evidence type="ECO:0000259" key="2">
    <source>
        <dbReference type="Pfam" id="PF08223"/>
    </source>
</evidence>
<dbReference type="Gene3D" id="3.30.70.2650">
    <property type="match status" value="1"/>
</dbReference>
<protein>
    <submittedName>
        <fullName evidence="4">PaaX family transcriptional regulator</fullName>
    </submittedName>
</protein>
<evidence type="ECO:0000313" key="4">
    <source>
        <dbReference type="EMBL" id="MBM9476361.1"/>
    </source>
</evidence>
<keyword evidence="5" id="KW-1185">Reference proteome</keyword>
<gene>
    <name evidence="4" type="ORF">JL107_07910</name>
</gene>
<dbReference type="Gene3D" id="1.20.58.1460">
    <property type="match status" value="1"/>
</dbReference>
<evidence type="ECO:0000259" key="1">
    <source>
        <dbReference type="Pfam" id="PF07848"/>
    </source>
</evidence>
<dbReference type="Pfam" id="PF08223">
    <property type="entry name" value="PaaX_C"/>
    <property type="match status" value="1"/>
</dbReference>
<dbReference type="Proteomes" id="UP000663801">
    <property type="component" value="Unassembled WGS sequence"/>
</dbReference>
<dbReference type="PIRSF" id="PIRSF020623">
    <property type="entry name" value="PaaX"/>
    <property type="match status" value="1"/>
</dbReference>
<proteinExistence type="predicted"/>
<dbReference type="PANTHER" id="PTHR30319:SF1">
    <property type="entry name" value="TRANSCRIPTIONAL REPRESSOR PAAX"/>
    <property type="match status" value="1"/>
</dbReference>
<dbReference type="InterPro" id="IPR036388">
    <property type="entry name" value="WH-like_DNA-bd_sf"/>
</dbReference>
<comment type="caution">
    <text evidence="4">The sequence shown here is derived from an EMBL/GenBank/DDBJ whole genome shotgun (WGS) entry which is preliminary data.</text>
</comment>
<reference evidence="4" key="1">
    <citation type="submission" date="2021-01" db="EMBL/GenBank/DDBJ databases">
        <title>KCTC 19127 draft genome.</title>
        <authorList>
            <person name="An D."/>
        </authorList>
    </citation>
    <scope>NUCLEOTIDE SEQUENCE</scope>
    <source>
        <strain evidence="4">KCTC 19127</strain>
    </source>
</reference>
<dbReference type="AlphaFoldDB" id="A0A938YET6"/>
<dbReference type="RefSeq" id="WP_205256477.1">
    <property type="nucleotide sequence ID" value="NZ_BAAAPV010000001.1"/>
</dbReference>
<dbReference type="InterPro" id="IPR048846">
    <property type="entry name" value="PaaX-like_central"/>
</dbReference>
<feature type="domain" description="Transcriptional repressor PaaX-like C-terminal" evidence="2">
    <location>
        <begin position="177"/>
        <end position="269"/>
    </location>
</feature>